<dbReference type="InterPro" id="IPR000601">
    <property type="entry name" value="PKD_dom"/>
</dbReference>
<dbReference type="Pfam" id="PF00801">
    <property type="entry name" value="PKD"/>
    <property type="match status" value="1"/>
</dbReference>
<keyword evidence="10" id="KW-1015">Disulfide bond</keyword>
<feature type="transmembrane region" description="Helical" evidence="14">
    <location>
        <begin position="1312"/>
        <end position="1332"/>
    </location>
</feature>
<comment type="subcellular location">
    <subcellularLocation>
        <location evidence="2">Cell membrane</location>
        <topology evidence="2">Multi-pass membrane protein</topology>
    </subcellularLocation>
    <subcellularLocation>
        <location evidence="1">Cell projection</location>
        <location evidence="1">Cilium</location>
    </subcellularLocation>
</comment>
<evidence type="ECO:0000259" key="17">
    <source>
        <dbReference type="PROSITE" id="PS50221"/>
    </source>
</evidence>
<evidence type="ECO:0000256" key="8">
    <source>
        <dbReference type="ARBA" id="ARBA00023069"/>
    </source>
</evidence>
<comment type="caution">
    <text evidence="12">Lacks conserved residue(s) required for the propagation of feature annotation.</text>
</comment>
<dbReference type="PROSITE" id="PS50221">
    <property type="entry name" value="GAIN_B"/>
    <property type="match status" value="1"/>
</dbReference>
<evidence type="ECO:0000256" key="5">
    <source>
        <dbReference type="ARBA" id="ARBA00022692"/>
    </source>
</evidence>
<evidence type="ECO:0000256" key="13">
    <source>
        <dbReference type="SAM" id="MobiDB-lite"/>
    </source>
</evidence>
<dbReference type="Pfam" id="PF01477">
    <property type="entry name" value="PLAT"/>
    <property type="match status" value="1"/>
</dbReference>
<dbReference type="SMART" id="SM00089">
    <property type="entry name" value="PKD"/>
    <property type="match status" value="2"/>
</dbReference>
<dbReference type="Pfam" id="PF01825">
    <property type="entry name" value="GPS"/>
    <property type="match status" value="1"/>
</dbReference>
<dbReference type="InterPro" id="IPR001024">
    <property type="entry name" value="PLAT/LH2_dom"/>
</dbReference>
<feature type="domain" description="PKD" evidence="15">
    <location>
        <begin position="177"/>
        <end position="229"/>
    </location>
</feature>
<dbReference type="Gene3D" id="2.60.60.20">
    <property type="entry name" value="PLAT/LH2 domain"/>
    <property type="match status" value="1"/>
</dbReference>
<feature type="transmembrane region" description="Helical" evidence="14">
    <location>
        <begin position="1522"/>
        <end position="1541"/>
    </location>
</feature>
<evidence type="ECO:0000256" key="12">
    <source>
        <dbReference type="PROSITE-ProRule" id="PRU00152"/>
    </source>
</evidence>
<proteinExistence type="inferred from homology"/>
<evidence type="ECO:0000259" key="16">
    <source>
        <dbReference type="PROSITE" id="PS50095"/>
    </source>
</evidence>
<dbReference type="InterPro" id="IPR035986">
    <property type="entry name" value="PKD_dom_sf"/>
</dbReference>
<keyword evidence="4" id="KW-1003">Cell membrane</keyword>
<evidence type="ECO:0000313" key="19">
    <source>
        <dbReference type="Ensembl" id="ENSPNYP00000029871.1"/>
    </source>
</evidence>
<keyword evidence="5 14" id="KW-0812">Transmembrane</keyword>
<dbReference type="SUPFAM" id="SSF49299">
    <property type="entry name" value="PKD domain"/>
    <property type="match status" value="2"/>
</dbReference>
<evidence type="ECO:0000256" key="11">
    <source>
        <dbReference type="ARBA" id="ARBA00023273"/>
    </source>
</evidence>
<dbReference type="GO" id="GO:0005261">
    <property type="term" value="F:monoatomic cation channel activity"/>
    <property type="evidence" value="ECO:0007669"/>
    <property type="project" value="TreeGrafter"/>
</dbReference>
<accession>A0A3B4H8X8</accession>
<dbReference type="PANTHER" id="PTHR46730:SF4">
    <property type="entry name" value="POLYCYSTIC KIDNEY DISEASE PROTEIN 1-LIKE 1"/>
    <property type="match status" value="1"/>
</dbReference>
<keyword evidence="9 14" id="KW-0472">Membrane</keyword>
<dbReference type="InterPro" id="IPR000203">
    <property type="entry name" value="GPS"/>
</dbReference>
<dbReference type="InterPro" id="IPR022409">
    <property type="entry name" value="PKD/Chitinase_dom"/>
</dbReference>
<evidence type="ECO:0000256" key="10">
    <source>
        <dbReference type="ARBA" id="ARBA00023157"/>
    </source>
</evidence>
<evidence type="ECO:0000256" key="7">
    <source>
        <dbReference type="ARBA" id="ARBA00022989"/>
    </source>
</evidence>
<evidence type="ECO:0000256" key="14">
    <source>
        <dbReference type="SAM" id="Phobius"/>
    </source>
</evidence>
<reference evidence="19" key="1">
    <citation type="submission" date="2023-09" db="UniProtKB">
        <authorList>
            <consortium name="Ensembl"/>
        </authorList>
    </citation>
    <scope>IDENTIFICATION</scope>
</reference>
<feature type="domain" description="GAIN-B" evidence="17">
    <location>
        <begin position="1145"/>
        <end position="1299"/>
    </location>
</feature>
<dbReference type="InterPro" id="IPR057244">
    <property type="entry name" value="GAIN_B"/>
</dbReference>
<organism evidence="19">
    <name type="scientific">Pundamilia nyererei</name>
    <dbReference type="NCBI Taxonomy" id="303518"/>
    <lineage>
        <taxon>Eukaryota</taxon>
        <taxon>Metazoa</taxon>
        <taxon>Chordata</taxon>
        <taxon>Craniata</taxon>
        <taxon>Vertebrata</taxon>
        <taxon>Euteleostomi</taxon>
        <taxon>Actinopterygii</taxon>
        <taxon>Neopterygii</taxon>
        <taxon>Teleostei</taxon>
        <taxon>Neoteleostei</taxon>
        <taxon>Acanthomorphata</taxon>
        <taxon>Ovalentaria</taxon>
        <taxon>Cichlomorphae</taxon>
        <taxon>Cichliformes</taxon>
        <taxon>Cichlidae</taxon>
        <taxon>African cichlids</taxon>
        <taxon>Pseudocrenilabrinae</taxon>
        <taxon>Haplochromini</taxon>
        <taxon>Pundamilia</taxon>
    </lineage>
</organism>
<dbReference type="PROSITE" id="PS50093">
    <property type="entry name" value="PKD"/>
    <property type="match status" value="2"/>
</dbReference>
<keyword evidence="7 14" id="KW-1133">Transmembrane helix</keyword>
<feature type="domain" description="PKD" evidence="15">
    <location>
        <begin position="68"/>
        <end position="154"/>
    </location>
</feature>
<dbReference type="Ensembl" id="ENSPNYT00000030601.1">
    <property type="protein sequence ID" value="ENSPNYP00000029871.1"/>
    <property type="gene ID" value="ENSPNYG00000022515.1"/>
</dbReference>
<dbReference type="Pfam" id="PF20519">
    <property type="entry name" value="Polycystin_dom"/>
    <property type="match status" value="1"/>
</dbReference>
<dbReference type="InterPro" id="IPR036392">
    <property type="entry name" value="PLAT/LH2_dom_sf"/>
</dbReference>
<evidence type="ECO:0000256" key="1">
    <source>
        <dbReference type="ARBA" id="ARBA00004138"/>
    </source>
</evidence>
<evidence type="ECO:0000256" key="4">
    <source>
        <dbReference type="ARBA" id="ARBA00022475"/>
    </source>
</evidence>
<keyword evidence="8" id="KW-0969">Cilium</keyword>
<dbReference type="Gene3D" id="2.60.40.10">
    <property type="entry name" value="Immunoglobulins"/>
    <property type="match status" value="3"/>
</dbReference>
<feature type="compositionally biased region" description="Polar residues" evidence="13">
    <location>
        <begin position="972"/>
        <end position="986"/>
    </location>
</feature>
<evidence type="ECO:0000256" key="2">
    <source>
        <dbReference type="ARBA" id="ARBA00004651"/>
    </source>
</evidence>
<feature type="region of interest" description="Disordered" evidence="13">
    <location>
        <begin position="577"/>
        <end position="597"/>
    </location>
</feature>
<evidence type="ECO:0000259" key="15">
    <source>
        <dbReference type="PROSITE" id="PS50093"/>
    </source>
</evidence>
<dbReference type="PROSITE" id="PS51111">
    <property type="entry name" value="REJ"/>
    <property type="match status" value="1"/>
</dbReference>
<feature type="region of interest" description="Disordered" evidence="13">
    <location>
        <begin position="958"/>
        <end position="991"/>
    </location>
</feature>
<keyword evidence="6" id="KW-0677">Repeat</keyword>
<dbReference type="InterPro" id="IPR002859">
    <property type="entry name" value="PKD/REJ-like"/>
</dbReference>
<dbReference type="GeneTree" id="ENSGT00940000162104"/>
<feature type="domain" description="PLAT" evidence="16">
    <location>
        <begin position="1357"/>
        <end position="1478"/>
    </location>
</feature>
<feature type="domain" description="REJ" evidence="18">
    <location>
        <begin position="234"/>
        <end position="926"/>
    </location>
</feature>
<comment type="similarity">
    <text evidence="3">Belongs to the polycystin family.</text>
</comment>
<dbReference type="SUPFAM" id="SSF49723">
    <property type="entry name" value="Lipase/lipooxygenase domain (PLAT/LH2 domain)"/>
    <property type="match status" value="1"/>
</dbReference>
<dbReference type="InterPro" id="IPR013783">
    <property type="entry name" value="Ig-like_fold"/>
</dbReference>
<dbReference type="PROSITE" id="PS50095">
    <property type="entry name" value="PLAT"/>
    <property type="match status" value="1"/>
</dbReference>
<dbReference type="GO" id="GO:0006816">
    <property type="term" value="P:calcium ion transport"/>
    <property type="evidence" value="ECO:0007669"/>
    <property type="project" value="TreeGrafter"/>
</dbReference>
<feature type="transmembrane region" description="Helical" evidence="14">
    <location>
        <begin position="1561"/>
        <end position="1582"/>
    </location>
</feature>
<evidence type="ECO:0000256" key="9">
    <source>
        <dbReference type="ARBA" id="ARBA00023136"/>
    </source>
</evidence>
<keyword evidence="11" id="KW-0966">Cell projection</keyword>
<dbReference type="GO" id="GO:0005929">
    <property type="term" value="C:cilium"/>
    <property type="evidence" value="ECO:0007669"/>
    <property type="project" value="UniProtKB-SubCell"/>
</dbReference>
<dbReference type="Pfam" id="PF02010">
    <property type="entry name" value="REJ"/>
    <property type="match status" value="1"/>
</dbReference>
<dbReference type="GO" id="GO:0005886">
    <property type="term" value="C:plasma membrane"/>
    <property type="evidence" value="ECO:0007669"/>
    <property type="project" value="UniProtKB-SubCell"/>
</dbReference>
<dbReference type="InterPro" id="IPR046791">
    <property type="entry name" value="Polycystin_dom"/>
</dbReference>
<evidence type="ECO:0000259" key="18">
    <source>
        <dbReference type="PROSITE" id="PS51111"/>
    </source>
</evidence>
<dbReference type="STRING" id="303518.ENSPNYP00000029871"/>
<evidence type="ECO:0000256" key="6">
    <source>
        <dbReference type="ARBA" id="ARBA00022737"/>
    </source>
</evidence>
<evidence type="ECO:0000256" key="3">
    <source>
        <dbReference type="ARBA" id="ARBA00007200"/>
    </source>
</evidence>
<dbReference type="PANTHER" id="PTHR46730">
    <property type="entry name" value="POLYCYSTIN-1"/>
    <property type="match status" value="1"/>
</dbReference>
<dbReference type="SMART" id="SM00308">
    <property type="entry name" value="LH2"/>
    <property type="match status" value="1"/>
</dbReference>
<sequence length="2013" mass="225149">GSMALYRTEGPIFHNISVFTSPARLEAGKTFVIEVKGNLAGRSNQPPGQLLQCFITMRFFEMQLFTPPSVRIFAARQAYPTNTDIIFQAVTDVPDPVFVWHFGDYTSATTTSRIITRKYLKPGRYNVSVIMSHGKTAVTSDMFPVVVQRTVKLNRLVHRASVLQNHTVVFSCRVNMGTDINFLWSFGDGTSLSGQSTERHIFHRTGEFRVEVTASNLVSSASLSSHIFVVDQPCQPPPVKNMGPLKLQVRRYEVVHLGVTYETEVDCDVSRGLRYSWTLFDSAGQAVPLPLTDTHRQILIVQSHLLEYDTYTATARVQVVGSVVYSNYSVKVQVMPSPPVAFIQGGTNIFLNNRNTIVTLDGQASYDPDFPTNPLSYSWACKPVSTITSSCFNQHISTSSPVLKFPASFLKTNFDQFQFTLTVQSGERSASSETFLTVTSNLIGKLSIYCPECRGDRVNWDQSFSVGTVCEDCHIPARHIQYTWSLYLVNASSKPFTEGKFTYHSVTKCDFFPHPAGLPESSPRVLNNDGVLYSDYLIQGDISSETSVESDSSADWDFSFRVLESSNAGGRLDYGAPFPNAEEGDPGMSAGRPRGEDGERFSAGDVSMFDMGLHKDEGSNLVDSKPFVAIQAPTLLDLPRNPLNRGLFESFTYTGISCSFLKIKPFSLRPRSRYMLEVTAKSQSRRLGRTQLFLQTNPVPEGLACQVQPVRGLELHTHFSIFCTSGKEDLVYEYSFSVGDRLPRTLYQGRDFQYYFSLPSGDPRDDYKVTIYTEIRSSTYGSATKPCPVTVQVQPSFLRDTSSSSSHHDPDLELSESGVRNLSALVQLGNSVEIRNYISLLTSILNRLSLETEANTHAQRHMRTVLIRTLCELESSDQESMTDNICILNDLLRVTSQVTLASAKRVTAHIQMMSEQFSASSAYRHYIINQKVLNTALTLLSHSLQVVTTCTFTPDITQEDSTADGNLRNDENTPNSTAVNSSTSGHIKQGRSPPAKQAVMLVADILQAASELMLVRQNTFKTISPQVSSSLINLYAASQNNTSTVINSGSVRVYIPASFIQILFLQHGPCVLTVITELAHSPYTWANPTQVSGPVVDLSLYKCNTRRRIHVSSLIQPFNTELRHTQRNKSSSWEFTLLRSRVNYHSFNITQEHLLQSIQFTLLFRPTTKKAFPLMVLFRMFEKPTPRMHHLRKIYRWESNTSRITLPSSYLSAAGVGHLALLNADFGKAPRANHLTEEISYSLTVDSSLCLSWDGQQGAWTHQGCRTQLADTDSAVSCSCHRLRPLTVKQQQMQSIHSTADVNPFLSASTDLTVLGMLLLFVCLYVAGLAACKRADVVATQSQRVHYLSDNSASDPYLYAVTTHTGLSSAARMSAKVYISLYGEDGFSQTKELHVPGCTLFRRNSKDIFILSAAESLGPVWGVHIWHDNSGPSPDWYLTQVEVSEVLRGHVVGCSWLFAAQCWLAANKGDGRVERMLRVCTQGINFAQMLRLKLNDYLADFHTWVSVYSCPSPSSFTHTQRLSVCLLLLLGYACVGAVIVAQTDDQPLFALGFVDVSAGAVTNGLVSVVAVLPVATAVSFLFRLRAVQPTGSRVHRVKCRKTEKEYSEGKLPLCARKRREAVIHKTLRDLSLSVAMLSLMMCITYDNSFREHYQLNRAVRRHFVRNRDHSFMLIQKHTEWWNWSQTGLIESLYEHTSPHIVIGEPILQKIEISDTSPTEVFLLLSCRSDSASKLKLLRSAGWLDGRTVALKVQFTLYSPAPNLFTSVTLLAERSPTGVLLPSVEVHSVRVHHTPTAWDYAVMVCKLLFLFLSLIQISCQVSSMGQQGLIGYWTTPCNWVEVGVPTATLVHYVCHIYHSAVIMSVAELLERNNHRGRVDVQICLPLQFLRTLRGIMLFLLTIKCVAVLRVNRTFATPAKLLSCLFSSLLWPMTFPFFQAYYLEECESLVDELLFRLNALSDSLHLKAHRYRKESPVISPTPEPSNMDSQVNPSIYVRQKSDRLHNFTTRESSWR</sequence>
<dbReference type="InterPro" id="IPR014010">
    <property type="entry name" value="REJ_dom"/>
</dbReference>
<dbReference type="CDD" id="cd00146">
    <property type="entry name" value="PKD"/>
    <property type="match status" value="2"/>
</dbReference>
<name>A0A3B4H8X8_9CICH</name>
<protein>
    <submittedName>
        <fullName evidence="19">Polycystin 1 like 1, transient receptor potential channel interacting</fullName>
    </submittedName>
</protein>